<protein>
    <submittedName>
        <fullName evidence="1">Uncharacterized protein</fullName>
    </submittedName>
</protein>
<proteinExistence type="predicted"/>
<evidence type="ECO:0000313" key="2">
    <source>
        <dbReference type="Proteomes" id="UP001604267"/>
    </source>
</evidence>
<reference evidence="1 2" key="1">
    <citation type="submission" date="2024-10" db="EMBL/GenBank/DDBJ databases">
        <title>The Natural Products Discovery Center: Release of the First 8490 Sequenced Strains for Exploring Actinobacteria Biosynthetic Diversity.</title>
        <authorList>
            <person name="Kalkreuter E."/>
            <person name="Kautsar S.A."/>
            <person name="Yang D."/>
            <person name="Bader C.D."/>
            <person name="Teijaro C.N."/>
            <person name="Fluegel L."/>
            <person name="Davis C.M."/>
            <person name="Simpson J.R."/>
            <person name="Lauterbach L."/>
            <person name="Steele A.D."/>
            <person name="Gui C."/>
            <person name="Meng S."/>
            <person name="Li G."/>
            <person name="Viehrig K."/>
            <person name="Ye F."/>
            <person name="Su P."/>
            <person name="Kiefer A.F."/>
            <person name="Nichols A."/>
            <person name="Cepeda A.J."/>
            <person name="Yan W."/>
            <person name="Fan B."/>
            <person name="Jiang Y."/>
            <person name="Adhikari A."/>
            <person name="Zheng C.-J."/>
            <person name="Schuster L."/>
            <person name="Cowan T.M."/>
            <person name="Smanski M.J."/>
            <person name="Chevrette M.G."/>
            <person name="De Carvalho L.P.S."/>
            <person name="Shen B."/>
        </authorList>
    </citation>
    <scope>NUCLEOTIDE SEQUENCE [LARGE SCALE GENOMIC DNA]</scope>
    <source>
        <strain evidence="1 2">NPDC048320</strain>
    </source>
</reference>
<dbReference type="Proteomes" id="UP001604267">
    <property type="component" value="Unassembled WGS sequence"/>
</dbReference>
<gene>
    <name evidence="1" type="ORF">ACGFZB_28870</name>
</gene>
<dbReference type="EMBL" id="JBICYV010000015">
    <property type="protein sequence ID" value="MFG3014362.1"/>
    <property type="molecule type" value="Genomic_DNA"/>
</dbReference>
<keyword evidence="2" id="KW-1185">Reference proteome</keyword>
<name>A0ABW7BAY5_9ACTN</name>
<organism evidence="1 2">
    <name type="scientific">Streptomyces cinerochromogenes</name>
    <dbReference type="NCBI Taxonomy" id="66422"/>
    <lineage>
        <taxon>Bacteria</taxon>
        <taxon>Bacillati</taxon>
        <taxon>Actinomycetota</taxon>
        <taxon>Actinomycetes</taxon>
        <taxon>Kitasatosporales</taxon>
        <taxon>Streptomycetaceae</taxon>
        <taxon>Streptomyces</taxon>
    </lineage>
</organism>
<comment type="caution">
    <text evidence="1">The sequence shown here is derived from an EMBL/GenBank/DDBJ whole genome shotgun (WGS) entry which is preliminary data.</text>
</comment>
<evidence type="ECO:0000313" key="1">
    <source>
        <dbReference type="EMBL" id="MFG3014362.1"/>
    </source>
</evidence>
<dbReference type="RefSeq" id="WP_392821005.1">
    <property type="nucleotide sequence ID" value="NZ_JBICYV010000015.1"/>
</dbReference>
<accession>A0ABW7BAY5</accession>
<sequence>MSRNSRDAAIRAAFDRFHATAPTNRKAAVTQLHKDMKRAGGPVPQKEDER</sequence>